<dbReference type="AlphaFoldDB" id="A0A0V1HPR4"/>
<sequence length="192" mass="21914">MTCQLSLAHKSEGLMFILAIITKRRKKKEATVSRPVLEDQKKGYGGTRVLLVLCGFVLVLYGGGHYCYSLINIVLLLCVLNTGMLPTKRELGKRSGRAGSSRTDNVDAETNPQWKKLPLTAKCAVFSLLMFMLFDRLKPYHDRQQIAETWELGRKRRTTRRPAWLRDFICPGDVLYNEEEKEEGSYRKPTGT</sequence>
<evidence type="ECO:0000313" key="4">
    <source>
        <dbReference type="Proteomes" id="UP000055024"/>
    </source>
</evidence>
<keyword evidence="2" id="KW-1133">Transmembrane helix</keyword>
<keyword evidence="2" id="KW-0812">Transmembrane</keyword>
<feature type="transmembrane region" description="Helical" evidence="2">
    <location>
        <begin position="43"/>
        <end position="62"/>
    </location>
</feature>
<organism evidence="3 4">
    <name type="scientific">Trichinella zimbabwensis</name>
    <dbReference type="NCBI Taxonomy" id="268475"/>
    <lineage>
        <taxon>Eukaryota</taxon>
        <taxon>Metazoa</taxon>
        <taxon>Ecdysozoa</taxon>
        <taxon>Nematoda</taxon>
        <taxon>Enoplea</taxon>
        <taxon>Dorylaimia</taxon>
        <taxon>Trichinellida</taxon>
        <taxon>Trichinellidae</taxon>
        <taxon>Trichinella</taxon>
    </lineage>
</organism>
<accession>A0A0V1HPR4</accession>
<keyword evidence="4" id="KW-1185">Reference proteome</keyword>
<proteinExistence type="predicted"/>
<evidence type="ECO:0000313" key="3">
    <source>
        <dbReference type="EMBL" id="KRZ12550.1"/>
    </source>
</evidence>
<reference evidence="3 4" key="1">
    <citation type="submission" date="2015-01" db="EMBL/GenBank/DDBJ databases">
        <title>Evolution of Trichinella species and genotypes.</title>
        <authorList>
            <person name="Korhonen P.K."/>
            <person name="Edoardo P."/>
            <person name="Giuseppe L.R."/>
            <person name="Gasser R.B."/>
        </authorList>
    </citation>
    <scope>NUCLEOTIDE SEQUENCE [LARGE SCALE GENOMIC DNA]</scope>
    <source>
        <strain evidence="3">ISS1029</strain>
    </source>
</reference>
<name>A0A0V1HPR4_9BILA</name>
<dbReference type="Proteomes" id="UP000055024">
    <property type="component" value="Unassembled WGS sequence"/>
</dbReference>
<comment type="caution">
    <text evidence="3">The sequence shown here is derived from an EMBL/GenBank/DDBJ whole genome shotgun (WGS) entry which is preliminary data.</text>
</comment>
<gene>
    <name evidence="3" type="ORF">T11_15417</name>
</gene>
<evidence type="ECO:0000256" key="1">
    <source>
        <dbReference type="SAM" id="MobiDB-lite"/>
    </source>
</evidence>
<dbReference type="EMBL" id="JYDP01000039">
    <property type="protein sequence ID" value="KRZ12550.1"/>
    <property type="molecule type" value="Genomic_DNA"/>
</dbReference>
<feature type="region of interest" description="Disordered" evidence="1">
    <location>
        <begin position="90"/>
        <end position="109"/>
    </location>
</feature>
<evidence type="ECO:0000256" key="2">
    <source>
        <dbReference type="SAM" id="Phobius"/>
    </source>
</evidence>
<feature type="compositionally biased region" description="Polar residues" evidence="1">
    <location>
        <begin position="98"/>
        <end position="109"/>
    </location>
</feature>
<keyword evidence="2" id="KW-0472">Membrane</keyword>
<protein>
    <submittedName>
        <fullName evidence="3">Uncharacterized protein</fullName>
    </submittedName>
</protein>